<dbReference type="InterPro" id="IPR039246">
    <property type="entry name" value="Flagellar_FlgA"/>
</dbReference>
<protein>
    <recommendedName>
        <fullName evidence="4">SAF domain-containing protein</fullName>
    </recommendedName>
</protein>
<dbReference type="Pfam" id="PF17656">
    <property type="entry name" value="ChapFlgA_N"/>
    <property type="match status" value="1"/>
</dbReference>
<dbReference type="AlphaFoldDB" id="A0A3B1ABN0"/>
<dbReference type="GO" id="GO:0044780">
    <property type="term" value="P:bacterial-type flagellum assembly"/>
    <property type="evidence" value="ECO:0007669"/>
    <property type="project" value="InterPro"/>
</dbReference>
<dbReference type="InterPro" id="IPR013974">
    <property type="entry name" value="SAF"/>
</dbReference>
<evidence type="ECO:0000256" key="1">
    <source>
        <dbReference type="ARBA" id="ARBA00004418"/>
    </source>
</evidence>
<sequence>MKNDFLNYFTALSLGSLLLLFASAAQGKAYQTPASLTQAVSAFLKSHLQTTDFTIGYIDKRLRLATCTQSLDTHFPQYAEELGRTTVAVSCAGRKSWKILISVYIQKYLNVIAAKHSLPAGSMMQPSDIKLTRKDVSRIRGGYFTDLSQMDNMVVRRALKSGKVISPAMLTPKRLVQRGDEILILAKTKHLTIRVKGKALMNGFLGQRIKVKNIHSKRIFQATVISNGLVRVNM</sequence>
<gene>
    <name evidence="5" type="ORF">MNBD_GAMMA23-922</name>
</gene>
<keyword evidence="2" id="KW-0732">Signal</keyword>
<evidence type="ECO:0000313" key="5">
    <source>
        <dbReference type="EMBL" id="VAW97423.1"/>
    </source>
</evidence>
<dbReference type="InterPro" id="IPR041231">
    <property type="entry name" value="FlgA_N"/>
</dbReference>
<comment type="subcellular location">
    <subcellularLocation>
        <location evidence="1">Periplasm</location>
    </subcellularLocation>
</comment>
<dbReference type="Gene3D" id="2.30.30.760">
    <property type="match status" value="1"/>
</dbReference>
<dbReference type="CDD" id="cd11614">
    <property type="entry name" value="SAF_CpaB_FlgA_like"/>
    <property type="match status" value="1"/>
</dbReference>
<organism evidence="5">
    <name type="scientific">hydrothermal vent metagenome</name>
    <dbReference type="NCBI Taxonomy" id="652676"/>
    <lineage>
        <taxon>unclassified sequences</taxon>
        <taxon>metagenomes</taxon>
        <taxon>ecological metagenomes</taxon>
    </lineage>
</organism>
<evidence type="ECO:0000256" key="2">
    <source>
        <dbReference type="ARBA" id="ARBA00022729"/>
    </source>
</evidence>
<dbReference type="PANTHER" id="PTHR36307">
    <property type="entry name" value="FLAGELLA BASAL BODY P-RING FORMATION PROTEIN FLGA"/>
    <property type="match status" value="1"/>
</dbReference>
<keyword evidence="3" id="KW-0574">Periplasm</keyword>
<dbReference type="EMBL" id="UOFT01000058">
    <property type="protein sequence ID" value="VAW97423.1"/>
    <property type="molecule type" value="Genomic_DNA"/>
</dbReference>
<feature type="domain" description="SAF" evidence="4">
    <location>
        <begin position="109"/>
        <end position="171"/>
    </location>
</feature>
<dbReference type="GO" id="GO:0042597">
    <property type="term" value="C:periplasmic space"/>
    <property type="evidence" value="ECO:0007669"/>
    <property type="project" value="UniProtKB-SubCell"/>
</dbReference>
<dbReference type="PANTHER" id="PTHR36307:SF1">
    <property type="entry name" value="FLAGELLA BASAL BODY P-RING FORMATION PROTEIN FLGA"/>
    <property type="match status" value="1"/>
</dbReference>
<dbReference type="SMART" id="SM00858">
    <property type="entry name" value="SAF"/>
    <property type="match status" value="1"/>
</dbReference>
<proteinExistence type="predicted"/>
<dbReference type="Pfam" id="PF13144">
    <property type="entry name" value="ChapFlgA"/>
    <property type="match status" value="1"/>
</dbReference>
<evidence type="ECO:0000256" key="3">
    <source>
        <dbReference type="ARBA" id="ARBA00022764"/>
    </source>
</evidence>
<dbReference type="Gene3D" id="3.90.1210.10">
    <property type="entry name" value="Antifreeze-like/N-acetylneuraminic acid synthase C-terminal domain"/>
    <property type="match status" value="1"/>
</dbReference>
<name>A0A3B1ABN0_9ZZZZ</name>
<reference evidence="5" key="1">
    <citation type="submission" date="2018-06" db="EMBL/GenBank/DDBJ databases">
        <authorList>
            <person name="Zhirakovskaya E."/>
        </authorList>
    </citation>
    <scope>NUCLEOTIDE SEQUENCE</scope>
</reference>
<evidence type="ECO:0000259" key="4">
    <source>
        <dbReference type="SMART" id="SM00858"/>
    </source>
</evidence>
<dbReference type="InterPro" id="IPR017585">
    <property type="entry name" value="SAF_FlgA"/>
</dbReference>
<accession>A0A3B1ABN0</accession>
<dbReference type="NCBIfam" id="TIGR03170">
    <property type="entry name" value="flgA_cterm"/>
    <property type="match status" value="1"/>
</dbReference>